<organism evidence="1 2">
    <name type="scientific">Punica granatum</name>
    <name type="common">Pomegranate</name>
    <dbReference type="NCBI Taxonomy" id="22663"/>
    <lineage>
        <taxon>Eukaryota</taxon>
        <taxon>Viridiplantae</taxon>
        <taxon>Streptophyta</taxon>
        <taxon>Embryophyta</taxon>
        <taxon>Tracheophyta</taxon>
        <taxon>Spermatophyta</taxon>
        <taxon>Magnoliopsida</taxon>
        <taxon>eudicotyledons</taxon>
        <taxon>Gunneridae</taxon>
        <taxon>Pentapetalae</taxon>
        <taxon>rosids</taxon>
        <taxon>malvids</taxon>
        <taxon>Myrtales</taxon>
        <taxon>Lythraceae</taxon>
        <taxon>Punica</taxon>
    </lineage>
</organism>
<sequence length="95" mass="10516">MARKSSILLGGSTVDQFQPWDHRTRRITKWARSAARPSGIQIGLDRPLDPAEYKLGHDRPLDPGCTDPNVDSRRGPHACDLKSRCLGVSTFCGDE</sequence>
<reference evidence="1 2" key="1">
    <citation type="submission" date="2017-11" db="EMBL/GenBank/DDBJ databases">
        <title>De-novo sequencing of pomegranate (Punica granatum L.) genome.</title>
        <authorList>
            <person name="Akparov Z."/>
            <person name="Amiraslanov A."/>
            <person name="Hajiyeva S."/>
            <person name="Abbasov M."/>
            <person name="Kaur K."/>
            <person name="Hamwieh A."/>
            <person name="Solovyev V."/>
            <person name="Salamov A."/>
            <person name="Braich B."/>
            <person name="Kosarev P."/>
            <person name="Mahmoud A."/>
            <person name="Hajiyev E."/>
            <person name="Babayeva S."/>
            <person name="Izzatullayeva V."/>
            <person name="Mammadov A."/>
            <person name="Mammadov A."/>
            <person name="Sharifova S."/>
            <person name="Ojaghi J."/>
            <person name="Eynullazada K."/>
            <person name="Bayramov B."/>
            <person name="Abdulazimova A."/>
            <person name="Shahmuradov I."/>
        </authorList>
    </citation>
    <scope>NUCLEOTIDE SEQUENCE [LARGE SCALE GENOMIC DNA]</scope>
    <source>
        <strain evidence="2">cv. AG2017</strain>
        <tissue evidence="1">Leaf</tissue>
    </source>
</reference>
<gene>
    <name evidence="1" type="ORF">CRG98_006754</name>
</gene>
<keyword evidence="2" id="KW-1185">Reference proteome</keyword>
<dbReference type="AlphaFoldDB" id="A0A2I0KYG7"/>
<dbReference type="EMBL" id="PGOL01000306">
    <property type="protein sequence ID" value="PKI72886.1"/>
    <property type="molecule type" value="Genomic_DNA"/>
</dbReference>
<dbReference type="Proteomes" id="UP000233551">
    <property type="component" value="Unassembled WGS sequence"/>
</dbReference>
<evidence type="ECO:0000313" key="1">
    <source>
        <dbReference type="EMBL" id="PKI72886.1"/>
    </source>
</evidence>
<proteinExistence type="predicted"/>
<comment type="caution">
    <text evidence="1">The sequence shown here is derived from an EMBL/GenBank/DDBJ whole genome shotgun (WGS) entry which is preliminary data.</text>
</comment>
<protein>
    <submittedName>
        <fullName evidence="1">Uncharacterized protein</fullName>
    </submittedName>
</protein>
<evidence type="ECO:0000313" key="2">
    <source>
        <dbReference type="Proteomes" id="UP000233551"/>
    </source>
</evidence>
<accession>A0A2I0KYG7</accession>
<name>A0A2I0KYG7_PUNGR</name>